<reference evidence="11" key="1">
    <citation type="journal article" date="2017" name="Nature">
        <title>The sunflower genome provides insights into oil metabolism, flowering and Asterid evolution.</title>
        <authorList>
            <person name="Badouin H."/>
            <person name="Gouzy J."/>
            <person name="Grassa C.J."/>
            <person name="Murat F."/>
            <person name="Staton S.E."/>
            <person name="Cottret L."/>
            <person name="Lelandais-Briere C."/>
            <person name="Owens G.L."/>
            <person name="Carrere S."/>
            <person name="Mayjonade B."/>
            <person name="Legrand L."/>
            <person name="Gill N."/>
            <person name="Kane N.C."/>
            <person name="Bowers J.E."/>
            <person name="Hubner S."/>
            <person name="Bellec A."/>
            <person name="Berard A."/>
            <person name="Berges H."/>
            <person name="Blanchet N."/>
            <person name="Boniface M.C."/>
            <person name="Brunel D."/>
            <person name="Catrice O."/>
            <person name="Chaidir N."/>
            <person name="Claudel C."/>
            <person name="Donnadieu C."/>
            <person name="Faraut T."/>
            <person name="Fievet G."/>
            <person name="Helmstetter N."/>
            <person name="King M."/>
            <person name="Knapp S.J."/>
            <person name="Lai Z."/>
            <person name="Le Paslier M.C."/>
            <person name="Lippi Y."/>
            <person name="Lorenzon L."/>
            <person name="Mandel J.R."/>
            <person name="Marage G."/>
            <person name="Marchand G."/>
            <person name="Marquand E."/>
            <person name="Bret-Mestries E."/>
            <person name="Morien E."/>
            <person name="Nambeesan S."/>
            <person name="Nguyen T."/>
            <person name="Pegot-Espagnet P."/>
            <person name="Pouilly N."/>
            <person name="Raftis F."/>
            <person name="Sallet E."/>
            <person name="Schiex T."/>
            <person name="Thomas J."/>
            <person name="Vandecasteele C."/>
            <person name="Vares D."/>
            <person name="Vear F."/>
            <person name="Vautrin S."/>
            <person name="Crespi M."/>
            <person name="Mangin B."/>
            <person name="Burke J.M."/>
            <person name="Salse J."/>
            <person name="Munos S."/>
            <person name="Vincourt P."/>
            <person name="Rieseberg L.H."/>
            <person name="Langlade N.B."/>
        </authorList>
    </citation>
    <scope>NUCLEOTIDE SEQUENCE [LARGE SCALE GENOMIC DNA]</scope>
    <source>
        <strain evidence="11">cv. SF193</strain>
    </source>
</reference>
<dbReference type="InterPro" id="IPR012340">
    <property type="entry name" value="NA-bd_OB-fold"/>
</dbReference>
<evidence type="ECO:0000256" key="3">
    <source>
        <dbReference type="ARBA" id="ARBA00022771"/>
    </source>
</evidence>
<dbReference type="EMBL" id="CM007902">
    <property type="protein sequence ID" value="OTG01605.1"/>
    <property type="molecule type" value="Genomic_DNA"/>
</dbReference>
<protein>
    <submittedName>
        <fullName evidence="10">Putative nucleic acid-binding, OB-fold, Replication protein A, OB domain protein</fullName>
    </submittedName>
</protein>
<dbReference type="GO" id="GO:0007004">
    <property type="term" value="P:telomere maintenance via telomerase"/>
    <property type="evidence" value="ECO:0000318"/>
    <property type="project" value="GO_Central"/>
</dbReference>
<keyword evidence="3" id="KW-0863">Zinc-finger</keyword>
<evidence type="ECO:0000256" key="4">
    <source>
        <dbReference type="ARBA" id="ARBA00022833"/>
    </source>
</evidence>
<dbReference type="InterPro" id="IPR013955">
    <property type="entry name" value="Rep_factor-A_C"/>
</dbReference>
<evidence type="ECO:0000313" key="10">
    <source>
        <dbReference type="EMBL" id="OTG01605.1"/>
    </source>
</evidence>
<proteinExistence type="inferred from homology"/>
<gene>
    <name evidence="10" type="ORF">HannXRQ_Chr13g0403861</name>
</gene>
<dbReference type="OMA" id="EMSIADK"/>
<evidence type="ECO:0000256" key="6">
    <source>
        <dbReference type="SAM" id="MobiDB-lite"/>
    </source>
</evidence>
<comment type="similarity">
    <text evidence="1">Belongs to the replication factor A protein 1 family.</text>
</comment>
<dbReference type="SUPFAM" id="SSF50249">
    <property type="entry name" value="Nucleic acid-binding proteins"/>
    <property type="match status" value="3"/>
</dbReference>
<dbReference type="InParanoid" id="A0A251SRY2"/>
<keyword evidence="5" id="KW-0238">DNA-binding</keyword>
<dbReference type="InterPro" id="IPR003871">
    <property type="entry name" value="RFA1B/D_OB_1st"/>
</dbReference>
<evidence type="ECO:0000256" key="2">
    <source>
        <dbReference type="ARBA" id="ARBA00022723"/>
    </source>
</evidence>
<evidence type="ECO:0000313" key="11">
    <source>
        <dbReference type="Proteomes" id="UP000215914"/>
    </source>
</evidence>
<dbReference type="PANTHER" id="PTHR47165">
    <property type="entry name" value="OS03G0429900 PROTEIN"/>
    <property type="match status" value="1"/>
</dbReference>
<keyword evidence="4" id="KW-0862">Zinc</keyword>
<dbReference type="GO" id="GO:0000724">
    <property type="term" value="P:double-strand break repair via homologous recombination"/>
    <property type="evidence" value="ECO:0000318"/>
    <property type="project" value="GO_Central"/>
</dbReference>
<keyword evidence="2" id="KW-0479">Metal-binding</keyword>
<evidence type="ECO:0000259" key="9">
    <source>
        <dbReference type="Pfam" id="PF16900"/>
    </source>
</evidence>
<dbReference type="GO" id="GO:0043047">
    <property type="term" value="F:single-stranded telomeric DNA binding"/>
    <property type="evidence" value="ECO:0000318"/>
    <property type="project" value="GO_Central"/>
</dbReference>
<name>A0A251SRY2_HELAN</name>
<dbReference type="GO" id="GO:0005662">
    <property type="term" value="C:DNA replication factor A complex"/>
    <property type="evidence" value="ECO:0000318"/>
    <property type="project" value="GO_Central"/>
</dbReference>
<dbReference type="Proteomes" id="UP000215914">
    <property type="component" value="Chromosome 13"/>
</dbReference>
<dbReference type="GO" id="GO:0003684">
    <property type="term" value="F:damaged DNA binding"/>
    <property type="evidence" value="ECO:0000318"/>
    <property type="project" value="GO_Central"/>
</dbReference>
<dbReference type="GO" id="GO:0006289">
    <property type="term" value="P:nucleotide-excision repair"/>
    <property type="evidence" value="ECO:0000318"/>
    <property type="project" value="GO_Central"/>
</dbReference>
<feature type="region of interest" description="Disordered" evidence="6">
    <location>
        <begin position="582"/>
        <end position="616"/>
    </location>
</feature>
<feature type="domain" description="Replication protein A 70 kDa DNA-binding subunit B/D first OB fold" evidence="7">
    <location>
        <begin position="25"/>
        <end position="129"/>
    </location>
</feature>
<feature type="domain" description="Replication protein A OB" evidence="9">
    <location>
        <begin position="153"/>
        <end position="222"/>
    </location>
</feature>
<dbReference type="InterPro" id="IPR047192">
    <property type="entry name" value="Euk_RPA1_DBD_C"/>
</dbReference>
<dbReference type="Pfam" id="PF08646">
    <property type="entry name" value="Rep_fac-A_C"/>
    <property type="match status" value="1"/>
</dbReference>
<dbReference type="AlphaFoldDB" id="A0A251SRY2"/>
<dbReference type="Gene3D" id="2.40.50.140">
    <property type="entry name" value="Nucleic acid-binding proteins"/>
    <property type="match status" value="3"/>
</dbReference>
<organism evidence="10 11">
    <name type="scientific">Helianthus annuus</name>
    <name type="common">Common sunflower</name>
    <dbReference type="NCBI Taxonomy" id="4232"/>
    <lineage>
        <taxon>Eukaryota</taxon>
        <taxon>Viridiplantae</taxon>
        <taxon>Streptophyta</taxon>
        <taxon>Embryophyta</taxon>
        <taxon>Tracheophyta</taxon>
        <taxon>Spermatophyta</taxon>
        <taxon>Magnoliopsida</taxon>
        <taxon>eudicotyledons</taxon>
        <taxon>Gunneridae</taxon>
        <taxon>Pentapetalae</taxon>
        <taxon>asterids</taxon>
        <taxon>campanulids</taxon>
        <taxon>Asterales</taxon>
        <taxon>Asteraceae</taxon>
        <taxon>Asteroideae</taxon>
        <taxon>Heliantheae alliance</taxon>
        <taxon>Heliantheae</taxon>
        <taxon>Helianthus</taxon>
    </lineage>
</organism>
<dbReference type="CDD" id="cd04480">
    <property type="entry name" value="RPA1_DBD_A_like"/>
    <property type="match status" value="1"/>
</dbReference>
<accession>A0A251SRY2</accession>
<dbReference type="GO" id="GO:0051321">
    <property type="term" value="P:meiotic cell cycle"/>
    <property type="evidence" value="ECO:0000318"/>
    <property type="project" value="GO_Central"/>
</dbReference>
<feature type="domain" description="Replication factor A C-terminal" evidence="8">
    <location>
        <begin position="347"/>
        <end position="478"/>
    </location>
</feature>
<dbReference type="PANTHER" id="PTHR47165:SF4">
    <property type="entry name" value="OS03G0429900 PROTEIN"/>
    <property type="match status" value="1"/>
</dbReference>
<evidence type="ECO:0000256" key="5">
    <source>
        <dbReference type="ARBA" id="ARBA00023125"/>
    </source>
</evidence>
<sequence>MTGHLQSLAFANKRVSLIMEPMDITFLNHLDVSHDNYTLKVRIIKLWRQPSFKVPGETYAIEMILMDEEGNKIQATVMNKYFVKFEKLLEESVCLLIKKPSLGDNTSSYKCVDHPHKLFLNFDSTVKKCNDFLGPIHGFSFTAFDQLRGNLIPDDSTVDLIGYVHTFFEIEEFKRKNGKLSKKMNLQLHDLEARNIFVTLFDSYAEKMWNYLSKKEDGVLAVIILQFGRYKFLRGRAYVSTFYSASSLYIDDDIDEITVFKKKFDTLYFRQLFSMHIPRFTLICFYNIILYSFINSLLAKEGDETASSHRVTSSLMLPNWRDDFLTKTVYHTMAEVNEIDQVTTVIVVGTIKCITQGIEWFYNACKKCNKKVITKHIASEIPDGSDQFEEKQILECTNQSCNEHVVFAIPRFKIPLRVQDKTGVLSLTLFDRDAQKILKKSAKELVDKILDGETNIFPNEFKDLVDKKFAFKIDIANFNLKNNYKFFTVIKLTDDPAIISDLEKKYKVEQPSSLESFDVHCTDSQSQDMVNIKDSISGTGENETPLSVSDISTGRTLLQNESTKKTNIYGELKRNLVEVYDLDESPGRSATKPRQDPTEGLKGVSEPTLLVPKIEK</sequence>
<evidence type="ECO:0000256" key="1">
    <source>
        <dbReference type="ARBA" id="ARBA00005690"/>
    </source>
</evidence>
<evidence type="ECO:0000259" key="7">
    <source>
        <dbReference type="Pfam" id="PF02721"/>
    </source>
</evidence>
<dbReference type="Pfam" id="PF02721">
    <property type="entry name" value="DUF223"/>
    <property type="match status" value="1"/>
</dbReference>
<evidence type="ECO:0000259" key="8">
    <source>
        <dbReference type="Pfam" id="PF08646"/>
    </source>
</evidence>
<dbReference type="CDD" id="cd04481">
    <property type="entry name" value="RPA1_DBD_B_like"/>
    <property type="match status" value="1"/>
</dbReference>
<dbReference type="GO" id="GO:0008270">
    <property type="term" value="F:zinc ion binding"/>
    <property type="evidence" value="ECO:0007669"/>
    <property type="project" value="UniProtKB-KW"/>
</dbReference>
<keyword evidence="11" id="KW-1185">Reference proteome</keyword>
<dbReference type="InterPro" id="IPR031657">
    <property type="entry name" value="REPA_OB_2"/>
</dbReference>
<dbReference type="GO" id="GO:0006260">
    <property type="term" value="P:DNA replication"/>
    <property type="evidence" value="ECO:0000318"/>
    <property type="project" value="GO_Central"/>
</dbReference>
<dbReference type="Pfam" id="PF16900">
    <property type="entry name" value="REPA_OB_2"/>
    <property type="match status" value="1"/>
</dbReference>
<dbReference type="CDD" id="cd04476">
    <property type="entry name" value="RPA1_DBD_C"/>
    <property type="match status" value="1"/>
</dbReference>